<evidence type="ECO:0000259" key="1">
    <source>
        <dbReference type="Pfam" id="PF01243"/>
    </source>
</evidence>
<evidence type="ECO:0000313" key="2">
    <source>
        <dbReference type="EMBL" id="MDM7647522.1"/>
    </source>
</evidence>
<dbReference type="EC" id="1.4.3.5" evidence="2"/>
<evidence type="ECO:0000313" key="3">
    <source>
        <dbReference type="Proteomes" id="UP001242903"/>
    </source>
</evidence>
<dbReference type="InterPro" id="IPR012349">
    <property type="entry name" value="Split_barrel_FMN-bd"/>
</dbReference>
<dbReference type="PANTHER" id="PTHR40660">
    <property type="entry name" value="5'-PHOSPHATE OXIDASE PUTATIVE DOMAIN-CONTAINING PROTEIN-RELATED"/>
    <property type="match status" value="1"/>
</dbReference>
<dbReference type="RefSeq" id="WP_084012242.1">
    <property type="nucleotide sequence ID" value="NZ_CP174386.1"/>
</dbReference>
<gene>
    <name evidence="2" type="ORF">QUE93_10945</name>
</gene>
<dbReference type="EMBL" id="JAUCAQ010000038">
    <property type="protein sequence ID" value="MDM7647522.1"/>
    <property type="molecule type" value="Genomic_DNA"/>
</dbReference>
<keyword evidence="2" id="KW-0560">Oxidoreductase</keyword>
<dbReference type="EC" id="1.-.-.-" evidence="2"/>
<dbReference type="SUPFAM" id="SSF50475">
    <property type="entry name" value="FMN-binding split barrel"/>
    <property type="match status" value="1"/>
</dbReference>
<dbReference type="Proteomes" id="UP001242903">
    <property type="component" value="Unassembled WGS sequence"/>
</dbReference>
<dbReference type="InterPro" id="IPR011576">
    <property type="entry name" value="Pyridox_Oxase_N"/>
</dbReference>
<reference evidence="2 3" key="1">
    <citation type="submission" date="2023-06" db="EMBL/GenBank/DDBJ databases">
        <title>Draft Genome Sequences of lactic acid bacteria strains isolated from fermented milk products.</title>
        <authorList>
            <person name="Elcheninov A.G."/>
            <person name="Klyukina A."/>
            <person name="Zayulina K.S."/>
            <person name="Gavirova L.A."/>
            <person name="Shcherbakova P.A."/>
            <person name="Shestakov A.I."/>
            <person name="Kublanov I.V."/>
            <person name="Kochetkova T.V."/>
        </authorList>
    </citation>
    <scope>NUCLEOTIDE SEQUENCE [LARGE SCALE GENOMIC DNA]</scope>
    <source>
        <strain evidence="2 3">TOM.81</strain>
    </source>
</reference>
<name>A0ABT7S1R8_9LACO</name>
<dbReference type="GeneID" id="97229734"/>
<accession>A0ABT7S1R8</accession>
<dbReference type="GO" id="GO:0004733">
    <property type="term" value="F:pyridoxamine phosphate oxidase activity"/>
    <property type="evidence" value="ECO:0007669"/>
    <property type="project" value="UniProtKB-EC"/>
</dbReference>
<protein>
    <submittedName>
        <fullName evidence="2">Pyridoxamine 5'-phosphate oxidase family protein</fullName>
        <ecNumber evidence="2">1.-.-.-</ecNumber>
        <ecNumber evidence="2">1.4.3.5</ecNumber>
    </submittedName>
</protein>
<comment type="caution">
    <text evidence="2">The sequence shown here is derived from an EMBL/GenBank/DDBJ whole genome shotgun (WGS) entry which is preliminary data.</text>
</comment>
<sequence>MVKLSEEMKKMIGEQLPFLSTASEFGLPQIGPKGSLHVFENDNLVYYEHTFKQAYENIKQNGHVAVAVVDKIEEKGFRFEGNAEIHEGDDFARNILATTKIFERFPRAAVVLIKINHIYKLDNTLEAGDKIV</sequence>
<feature type="domain" description="Pyridoxamine 5'-phosphate oxidase N-terminal" evidence="1">
    <location>
        <begin position="5"/>
        <end position="119"/>
    </location>
</feature>
<keyword evidence="3" id="KW-1185">Reference proteome</keyword>
<proteinExistence type="predicted"/>
<dbReference type="Pfam" id="PF01243">
    <property type="entry name" value="PNPOx_N"/>
    <property type="match status" value="1"/>
</dbReference>
<organism evidence="2 3">
    <name type="scientific">Leuconostoc falkenbergense</name>
    <dbReference type="NCBI Taxonomy" id="2766470"/>
    <lineage>
        <taxon>Bacteria</taxon>
        <taxon>Bacillati</taxon>
        <taxon>Bacillota</taxon>
        <taxon>Bacilli</taxon>
        <taxon>Lactobacillales</taxon>
        <taxon>Lactobacillaceae</taxon>
        <taxon>Leuconostoc</taxon>
    </lineage>
</organism>
<dbReference type="PANTHER" id="PTHR40660:SF1">
    <property type="entry name" value="5'-PHOSPHATE OXIDASE PUTATIVE DOMAIN-CONTAINING PROTEIN-RELATED"/>
    <property type="match status" value="1"/>
</dbReference>
<dbReference type="Gene3D" id="2.30.110.10">
    <property type="entry name" value="Electron Transport, Fmn-binding Protein, Chain A"/>
    <property type="match status" value="1"/>
</dbReference>